<feature type="compositionally biased region" description="Basic residues" evidence="1">
    <location>
        <begin position="370"/>
        <end position="379"/>
    </location>
</feature>
<dbReference type="InterPro" id="IPR005094">
    <property type="entry name" value="Endonuclease_MobA/VirD2"/>
</dbReference>
<sequence length="379" mass="43621">MIAKQIKGKDFYGLIVYHDKKVKTGKAYVLDSNIEIGKPVDMTKEFNVVRQLRPNLGKAVYHVSLNLPPGDQLSDKDFSSLADDYLKGMGFEDNQYLIYMHIDQEHQHLHIIANRVMFSGDVVSDSGDYKRSQKLVRELERKYRLTILSDNSFREKAALTQNEIAKALRTGDIPVKNLLQEKVKVALKSASNVKEFVVKLNEVGVSPQFNTSKSTDRVMGVSFKYKDIIYKGSTLGRKFSWNNILKQIDYEQSRDRTIIFKTNSAERGNKEDFKRITWEAGVAQFSQWNNPSISANYYSRTKEFEYGSESPQKVKLRTNPKSTFESDSNITKSEKVSKSPFKKSFNKIIPPSNYPDSIQVNEQLADIDRKKRKKRGRRL</sequence>
<evidence type="ECO:0000256" key="1">
    <source>
        <dbReference type="SAM" id="MobiDB-lite"/>
    </source>
</evidence>
<evidence type="ECO:0000313" key="3">
    <source>
        <dbReference type="EMBL" id="SIQ93242.1"/>
    </source>
</evidence>
<accession>A0A1N6WT79</accession>
<name>A0A1N6WT79_9FLAO</name>
<dbReference type="EMBL" id="FTMA01000004">
    <property type="protein sequence ID" value="SIQ93242.1"/>
    <property type="molecule type" value="Genomic_DNA"/>
</dbReference>
<evidence type="ECO:0000313" key="4">
    <source>
        <dbReference type="Proteomes" id="UP000186953"/>
    </source>
</evidence>
<reference evidence="4" key="1">
    <citation type="submission" date="2017-01" db="EMBL/GenBank/DDBJ databases">
        <authorList>
            <person name="Varghese N."/>
            <person name="Submissions S."/>
        </authorList>
    </citation>
    <scope>NUCLEOTIDE SEQUENCE [LARGE SCALE GENOMIC DNA]</scope>
    <source>
        <strain evidence="4">DSM 15366</strain>
    </source>
</reference>
<organism evidence="3 4">
    <name type="scientific">Maribacter ulvicola</name>
    <dbReference type="NCBI Taxonomy" id="228959"/>
    <lineage>
        <taxon>Bacteria</taxon>
        <taxon>Pseudomonadati</taxon>
        <taxon>Bacteroidota</taxon>
        <taxon>Flavobacteriia</taxon>
        <taxon>Flavobacteriales</taxon>
        <taxon>Flavobacteriaceae</taxon>
        <taxon>Maribacter</taxon>
    </lineage>
</organism>
<keyword evidence="4" id="KW-1185">Reference proteome</keyword>
<gene>
    <name evidence="3" type="ORF">SAMN05421797_104210</name>
</gene>
<dbReference type="OrthoDB" id="915634at2"/>
<dbReference type="STRING" id="228959.SAMN05421797_104210"/>
<feature type="domain" description="MobA/VirD2-like nuclease" evidence="2">
    <location>
        <begin position="20"/>
        <end position="145"/>
    </location>
</feature>
<dbReference type="Pfam" id="PF03432">
    <property type="entry name" value="Relaxase"/>
    <property type="match status" value="1"/>
</dbReference>
<feature type="region of interest" description="Disordered" evidence="1">
    <location>
        <begin position="319"/>
        <end position="379"/>
    </location>
</feature>
<proteinExistence type="predicted"/>
<dbReference type="AlphaFoldDB" id="A0A1N6WT79"/>
<dbReference type="Proteomes" id="UP000186953">
    <property type="component" value="Unassembled WGS sequence"/>
</dbReference>
<evidence type="ECO:0000259" key="2">
    <source>
        <dbReference type="Pfam" id="PF03432"/>
    </source>
</evidence>
<feature type="compositionally biased region" description="Polar residues" evidence="1">
    <location>
        <begin position="319"/>
        <end position="331"/>
    </location>
</feature>
<protein>
    <submittedName>
        <fullName evidence="3">Relaxase/Mobilisation nuclease domain-containing protein</fullName>
    </submittedName>
</protein>
<dbReference type="RefSeq" id="WP_076548864.1">
    <property type="nucleotide sequence ID" value="NZ_FTMA01000004.1"/>
</dbReference>